<keyword evidence="3" id="KW-1185">Reference proteome</keyword>
<sequence length="110" mass="11439">MAAGPRCGVAGPGTTSERRAGGGRRRMCPWSLNPARAGLEVPGGACVLLGCTGIIILRPSSGGTEMNCAGECGPLQPINKCNSRSKAPLEEPFRYQVRPASECIRSRPAS</sequence>
<gene>
    <name evidence="2" type="ORF">NDU88_007450</name>
</gene>
<comment type="caution">
    <text evidence="2">The sequence shown here is derived from an EMBL/GenBank/DDBJ whole genome shotgun (WGS) entry which is preliminary data.</text>
</comment>
<feature type="region of interest" description="Disordered" evidence="1">
    <location>
        <begin position="1"/>
        <end position="24"/>
    </location>
</feature>
<dbReference type="Proteomes" id="UP001066276">
    <property type="component" value="Chromosome 2_1"/>
</dbReference>
<reference evidence="2" key="1">
    <citation type="journal article" date="2022" name="bioRxiv">
        <title>Sequencing and chromosome-scale assembly of the giantPleurodeles waltlgenome.</title>
        <authorList>
            <person name="Brown T."/>
            <person name="Elewa A."/>
            <person name="Iarovenko S."/>
            <person name="Subramanian E."/>
            <person name="Araus A.J."/>
            <person name="Petzold A."/>
            <person name="Susuki M."/>
            <person name="Suzuki K.-i.T."/>
            <person name="Hayashi T."/>
            <person name="Toyoda A."/>
            <person name="Oliveira C."/>
            <person name="Osipova E."/>
            <person name="Leigh N.D."/>
            <person name="Simon A."/>
            <person name="Yun M.H."/>
        </authorList>
    </citation>
    <scope>NUCLEOTIDE SEQUENCE</scope>
    <source>
        <strain evidence="2">20211129_DDA</strain>
        <tissue evidence="2">Liver</tissue>
    </source>
</reference>
<accession>A0AAV7VTP9</accession>
<dbReference type="AlphaFoldDB" id="A0AAV7VTP9"/>
<evidence type="ECO:0000313" key="3">
    <source>
        <dbReference type="Proteomes" id="UP001066276"/>
    </source>
</evidence>
<organism evidence="2 3">
    <name type="scientific">Pleurodeles waltl</name>
    <name type="common">Iberian ribbed newt</name>
    <dbReference type="NCBI Taxonomy" id="8319"/>
    <lineage>
        <taxon>Eukaryota</taxon>
        <taxon>Metazoa</taxon>
        <taxon>Chordata</taxon>
        <taxon>Craniata</taxon>
        <taxon>Vertebrata</taxon>
        <taxon>Euteleostomi</taxon>
        <taxon>Amphibia</taxon>
        <taxon>Batrachia</taxon>
        <taxon>Caudata</taxon>
        <taxon>Salamandroidea</taxon>
        <taxon>Salamandridae</taxon>
        <taxon>Pleurodelinae</taxon>
        <taxon>Pleurodeles</taxon>
    </lineage>
</organism>
<dbReference type="EMBL" id="JANPWB010000003">
    <property type="protein sequence ID" value="KAJ1203666.1"/>
    <property type="molecule type" value="Genomic_DNA"/>
</dbReference>
<proteinExistence type="predicted"/>
<protein>
    <submittedName>
        <fullName evidence="2">Uncharacterized protein</fullName>
    </submittedName>
</protein>
<evidence type="ECO:0000256" key="1">
    <source>
        <dbReference type="SAM" id="MobiDB-lite"/>
    </source>
</evidence>
<name>A0AAV7VTP9_PLEWA</name>
<evidence type="ECO:0000313" key="2">
    <source>
        <dbReference type="EMBL" id="KAJ1203666.1"/>
    </source>
</evidence>